<dbReference type="OrthoDB" id="9776488at2"/>
<feature type="binding site" evidence="12">
    <location>
        <position position="126"/>
    </location>
    <ligand>
        <name>Zn(2+)</name>
        <dbReference type="ChEBI" id="CHEBI:29105"/>
    </ligand>
</feature>
<feature type="binding site" evidence="11">
    <location>
        <position position="137"/>
    </location>
    <ligand>
        <name>substrate</name>
    </ligand>
</feature>
<feature type="binding site" evidence="12">
    <location>
        <position position="213"/>
    </location>
    <ligand>
        <name>Zn(2+)</name>
        <dbReference type="ChEBI" id="CHEBI:29105"/>
    </ligand>
</feature>
<dbReference type="PANTHER" id="PTHR11113">
    <property type="entry name" value="N-ACETYLGLUCOSAMINE-6-PHOSPHATE DEACETYLASE"/>
    <property type="match status" value="1"/>
</dbReference>
<dbReference type="FunCoup" id="A0A7L4YLR8">
    <property type="interactions" value="150"/>
</dbReference>
<evidence type="ECO:0000256" key="2">
    <source>
        <dbReference type="ARBA" id="ARBA00011899"/>
    </source>
</evidence>
<dbReference type="SUPFAM" id="SSF51338">
    <property type="entry name" value="Composite domain of metallo-dependent hydrolases"/>
    <property type="match status" value="1"/>
</dbReference>
<proteinExistence type="inferred from homology"/>
<name>A0A7L4YLR8_9ACTN</name>
<feature type="domain" description="Amidohydrolase-related" evidence="13">
    <location>
        <begin position="51"/>
        <end position="376"/>
    </location>
</feature>
<keyword evidence="15" id="KW-1185">Reference proteome</keyword>
<dbReference type="Pfam" id="PF01979">
    <property type="entry name" value="Amidohydro_1"/>
    <property type="match status" value="1"/>
</dbReference>
<feature type="active site" description="Proton donor/acceptor" evidence="10">
    <location>
        <position position="269"/>
    </location>
</feature>
<dbReference type="EC" id="3.5.1.25" evidence="2"/>
<dbReference type="SUPFAM" id="SSF51556">
    <property type="entry name" value="Metallo-dependent hydrolases"/>
    <property type="match status" value="1"/>
</dbReference>
<dbReference type="InParanoid" id="A0A7L4YLR8"/>
<dbReference type="PIRSF" id="PIRSF038994">
    <property type="entry name" value="NagA"/>
    <property type="match status" value="1"/>
</dbReference>
<dbReference type="GO" id="GO:0006046">
    <property type="term" value="P:N-acetylglucosamine catabolic process"/>
    <property type="evidence" value="ECO:0007669"/>
    <property type="project" value="TreeGrafter"/>
</dbReference>
<dbReference type="Gene3D" id="2.30.40.10">
    <property type="entry name" value="Urease, subunit C, domain 1"/>
    <property type="match status" value="1"/>
</dbReference>
<evidence type="ECO:0000256" key="7">
    <source>
        <dbReference type="ARBA" id="ARBA00047647"/>
    </source>
</evidence>
<dbReference type="FunFam" id="3.20.20.140:FF:000004">
    <property type="entry name" value="N-acetylglucosamine-6-phosphate deacetylase"/>
    <property type="match status" value="1"/>
</dbReference>
<evidence type="ECO:0000256" key="8">
    <source>
        <dbReference type="ARBA" id="ARBA00060590"/>
    </source>
</evidence>
<evidence type="ECO:0000256" key="3">
    <source>
        <dbReference type="ARBA" id="ARBA00018029"/>
    </source>
</evidence>
<feature type="binding site" evidence="12">
    <location>
        <position position="192"/>
    </location>
    <ligand>
        <name>Zn(2+)</name>
        <dbReference type="ChEBI" id="CHEBI:29105"/>
    </ligand>
</feature>
<evidence type="ECO:0000313" key="15">
    <source>
        <dbReference type="Proteomes" id="UP000463857"/>
    </source>
</evidence>
<evidence type="ECO:0000256" key="10">
    <source>
        <dbReference type="PIRSR" id="PIRSR038994-1"/>
    </source>
</evidence>
<dbReference type="GO" id="GO:0008448">
    <property type="term" value="F:N-acetylglucosamine-6-phosphate deacetylase activity"/>
    <property type="evidence" value="ECO:0007669"/>
    <property type="project" value="UniProtKB-EC"/>
</dbReference>
<evidence type="ECO:0000256" key="12">
    <source>
        <dbReference type="PIRSR" id="PIRSR038994-3"/>
    </source>
</evidence>
<comment type="catalytic activity">
    <reaction evidence="7">
        <text>N-acetyl-D-glucosamine 6-phosphate + H2O = D-glucosamine 6-phosphate + acetate</text>
        <dbReference type="Rhea" id="RHEA:22936"/>
        <dbReference type="ChEBI" id="CHEBI:15377"/>
        <dbReference type="ChEBI" id="CHEBI:30089"/>
        <dbReference type="ChEBI" id="CHEBI:57513"/>
        <dbReference type="ChEBI" id="CHEBI:58725"/>
        <dbReference type="EC" id="3.5.1.25"/>
    </reaction>
</comment>
<dbReference type="GO" id="GO:0046872">
    <property type="term" value="F:metal ion binding"/>
    <property type="evidence" value="ECO:0007669"/>
    <property type="project" value="UniProtKB-KW"/>
</dbReference>
<dbReference type="InterPro" id="IPR006680">
    <property type="entry name" value="Amidohydro-rel"/>
</dbReference>
<dbReference type="AlphaFoldDB" id="A0A7L4YLR8"/>
<dbReference type="Gene3D" id="3.20.20.140">
    <property type="entry name" value="Metal-dependent hydrolases"/>
    <property type="match status" value="1"/>
</dbReference>
<gene>
    <name evidence="14" type="primary">nagA</name>
    <name evidence="14" type="ORF">EK0264_06835</name>
</gene>
<dbReference type="Proteomes" id="UP000463857">
    <property type="component" value="Chromosome"/>
</dbReference>
<keyword evidence="6 9" id="KW-0119">Carbohydrate metabolism</keyword>
<dbReference type="NCBIfam" id="TIGR00221">
    <property type="entry name" value="nagA"/>
    <property type="match status" value="1"/>
</dbReference>
<evidence type="ECO:0000256" key="5">
    <source>
        <dbReference type="ARBA" id="ARBA00022801"/>
    </source>
</evidence>
<evidence type="ECO:0000256" key="1">
    <source>
        <dbReference type="ARBA" id="ARBA00010716"/>
    </source>
</evidence>
<evidence type="ECO:0000259" key="13">
    <source>
        <dbReference type="Pfam" id="PF01979"/>
    </source>
</evidence>
<dbReference type="KEGG" id="eke:EK0264_06835"/>
<sequence length="380" mass="38887">MLVADLLTSAQVVTPERVLAPGWLLVDGDRIAEVGEGAPPRSPDLDLDAATVVPGFVDLHVHGGGGASFDTGTADSALTVADAHLAHGTTSMAASLVTDTHDRMIDAVRELAELVRDGRLAGVHLEGPWLSPRRSGAHQPGSLSVPDPASVESLLAAGDGAVRMVTLAPELPGGIDAVRQLTNAGVVAAIGHTDATYDVTREALDAGARLGTHLFNAMRPLHHRDPGPVGALLESSADVELIADGVHLHPAVLRTVFAAKPGHCILVTDAMAAAGAPDGDYQLGPMAIEVRDGVARLADGTGNGAIAGSTLTMDAAVRYAVRTAGLPLLDVVHAASTAPARAWGLCDVGAIEPGRRADLVVLDADLDVVRVMRAGTCVSR</sequence>
<comment type="similarity">
    <text evidence="1 9">Belongs to the metallo-dependent hydrolases superfamily. NagA family.</text>
</comment>
<evidence type="ECO:0000256" key="9">
    <source>
        <dbReference type="PIRNR" id="PIRNR038994"/>
    </source>
</evidence>
<reference evidence="14 15" key="1">
    <citation type="journal article" date="2018" name="Int. J. Syst. Evol. Microbiol.">
        <title>Epidermidibacterium keratini gen. nov., sp. nov., a member of the family Sporichthyaceae, isolated from keratin epidermis.</title>
        <authorList>
            <person name="Lee D.G."/>
            <person name="Trujillo M.E."/>
            <person name="Kang S."/>
            <person name="Nam J.J."/>
            <person name="Kim Y.J."/>
        </authorList>
    </citation>
    <scope>NUCLEOTIDE SEQUENCE [LARGE SCALE GENOMIC DNA]</scope>
    <source>
        <strain evidence="14 15">EPI-7</strain>
    </source>
</reference>
<evidence type="ECO:0000256" key="4">
    <source>
        <dbReference type="ARBA" id="ARBA00022723"/>
    </source>
</evidence>
<dbReference type="PANTHER" id="PTHR11113:SF14">
    <property type="entry name" value="N-ACETYLGLUCOSAMINE-6-PHOSPHATE DEACETYLASE"/>
    <property type="match status" value="1"/>
</dbReference>
<comment type="pathway">
    <text evidence="8">Amino-sugar metabolism; N-acetylneuraminate degradation; D-fructose 6-phosphate from N-acetylneuraminate: step 4/5.</text>
</comment>
<dbReference type="EMBL" id="CP047156">
    <property type="protein sequence ID" value="QHC00018.1"/>
    <property type="molecule type" value="Genomic_DNA"/>
</dbReference>
<dbReference type="CDD" id="cd00854">
    <property type="entry name" value="NagA"/>
    <property type="match status" value="1"/>
</dbReference>
<dbReference type="InterPro" id="IPR032466">
    <property type="entry name" value="Metal_Hydrolase"/>
</dbReference>
<accession>A0A7L4YLR8</accession>
<comment type="cofactor">
    <cofactor evidence="12">
        <name>a divalent metal cation</name>
        <dbReference type="ChEBI" id="CHEBI:60240"/>
    </cofactor>
    <text evidence="12">Binds 1 divalent metal cation per subunit.</text>
</comment>
<feature type="binding site" evidence="11">
    <location>
        <begin position="306"/>
        <end position="308"/>
    </location>
    <ligand>
        <name>substrate</name>
    </ligand>
</feature>
<dbReference type="InterPro" id="IPR011059">
    <property type="entry name" value="Metal-dep_hydrolase_composite"/>
</dbReference>
<dbReference type="InterPro" id="IPR003764">
    <property type="entry name" value="GlcNAc_6-P_deAcase"/>
</dbReference>
<feature type="binding site" evidence="11">
    <location>
        <begin position="216"/>
        <end position="217"/>
    </location>
    <ligand>
        <name>substrate</name>
    </ligand>
</feature>
<protein>
    <recommendedName>
        <fullName evidence="3">N-acetylglucosamine-6-phosphate deacetylase</fullName>
        <ecNumber evidence="2">3.5.1.25</ecNumber>
    </recommendedName>
</protein>
<feature type="binding site" evidence="11">
    <location>
        <position position="224"/>
    </location>
    <ligand>
        <name>substrate</name>
    </ligand>
</feature>
<evidence type="ECO:0000256" key="11">
    <source>
        <dbReference type="PIRSR" id="PIRSR038994-2"/>
    </source>
</evidence>
<organism evidence="14 15">
    <name type="scientific">Epidermidibacterium keratini</name>
    <dbReference type="NCBI Taxonomy" id="1891644"/>
    <lineage>
        <taxon>Bacteria</taxon>
        <taxon>Bacillati</taxon>
        <taxon>Actinomycetota</taxon>
        <taxon>Actinomycetes</taxon>
        <taxon>Sporichthyales</taxon>
        <taxon>Sporichthyaceae</taxon>
        <taxon>Epidermidibacterium</taxon>
    </lineage>
</organism>
<evidence type="ECO:0000313" key="14">
    <source>
        <dbReference type="EMBL" id="QHC00018.1"/>
    </source>
</evidence>
<feature type="binding site" evidence="11">
    <location>
        <position position="247"/>
    </location>
    <ligand>
        <name>substrate</name>
    </ligand>
</feature>
<keyword evidence="4 12" id="KW-0479">Metal-binding</keyword>
<keyword evidence="5 9" id="KW-0378">Hydrolase</keyword>
<evidence type="ECO:0000256" key="6">
    <source>
        <dbReference type="ARBA" id="ARBA00023277"/>
    </source>
</evidence>